<dbReference type="KEGG" id="fes:HER31_13160"/>
<evidence type="ECO:0000256" key="3">
    <source>
        <dbReference type="PROSITE-ProRule" id="PRU00169"/>
    </source>
</evidence>
<organism evidence="5 6">
    <name type="scientific">Ferrimonas lipolytica</name>
    <dbReference type="NCBI Taxonomy" id="2724191"/>
    <lineage>
        <taxon>Bacteria</taxon>
        <taxon>Pseudomonadati</taxon>
        <taxon>Pseudomonadota</taxon>
        <taxon>Gammaproteobacteria</taxon>
        <taxon>Alteromonadales</taxon>
        <taxon>Ferrimonadaceae</taxon>
        <taxon>Ferrimonas</taxon>
    </lineage>
</organism>
<evidence type="ECO:0000313" key="6">
    <source>
        <dbReference type="Proteomes" id="UP000501602"/>
    </source>
</evidence>
<dbReference type="Gene3D" id="3.40.1550.10">
    <property type="entry name" value="CheC-like"/>
    <property type="match status" value="1"/>
</dbReference>
<dbReference type="PANTHER" id="PTHR44591:SF24">
    <property type="entry name" value="PROTEIN-GLUTAMATE METHYLESTERASE_PROTEIN-GLUTAMINE GLUTAMINASE 1"/>
    <property type="match status" value="1"/>
</dbReference>
<feature type="domain" description="Response regulatory" evidence="4">
    <location>
        <begin position="1"/>
        <end position="107"/>
    </location>
</feature>
<dbReference type="Gene3D" id="3.40.50.2300">
    <property type="match status" value="1"/>
</dbReference>
<keyword evidence="6" id="KW-1185">Reference proteome</keyword>
<proteinExistence type="predicted"/>
<evidence type="ECO:0000256" key="1">
    <source>
        <dbReference type="ARBA" id="ARBA00022500"/>
    </source>
</evidence>
<keyword evidence="2 3" id="KW-0597">Phosphoprotein</keyword>
<dbReference type="SMART" id="SM00448">
    <property type="entry name" value="REC"/>
    <property type="match status" value="1"/>
</dbReference>
<dbReference type="InterPro" id="IPR011006">
    <property type="entry name" value="CheY-like_superfamily"/>
</dbReference>
<sequence length="308" mass="34284">MARKHLQRNLPKDWQAEVHFAVNGVDALEQISTTKFDLIFLDLNMPELDGYGVLQQLQHVAIAPKVIVCSADIQQEALRRVLDFGALGFLKKPSKADEILVLLKTHQLYQTGQLSSDTDITVDYDDALREICNVAMGKAGASIAQVLGTFVDLPIPKVRRLNRGEMKMILLPSVDDQDLQVISQGFIGDGISGEALLMLQEGSYKSMGQLMGINDVSSKQSRLEIQMDTANILFASFLTGLAAQLNIPFCQSHPVVLSELPSERFDEQTLAVEISYRLAEHQIVCDLLILFPYASLPRLERNIKYLVE</sequence>
<dbReference type="SUPFAM" id="SSF103039">
    <property type="entry name" value="CheC-like"/>
    <property type="match status" value="1"/>
</dbReference>
<dbReference type="Pfam" id="PF00072">
    <property type="entry name" value="Response_reg"/>
    <property type="match status" value="1"/>
</dbReference>
<dbReference type="GO" id="GO:0006935">
    <property type="term" value="P:chemotaxis"/>
    <property type="evidence" value="ECO:0007669"/>
    <property type="project" value="UniProtKB-KW"/>
</dbReference>
<dbReference type="AlphaFoldDB" id="A0A6H1UHH3"/>
<name>A0A6H1UHH3_9GAMM</name>
<dbReference type="InterPro" id="IPR050595">
    <property type="entry name" value="Bact_response_regulator"/>
</dbReference>
<accession>A0A6H1UHH3</accession>
<reference evidence="5 6" key="1">
    <citation type="submission" date="2020-04" db="EMBL/GenBank/DDBJ databases">
        <title>Ferrimonas sp. S7 isolated from sea water.</title>
        <authorList>
            <person name="Bae S.S."/>
            <person name="Baek K."/>
        </authorList>
    </citation>
    <scope>NUCLEOTIDE SEQUENCE [LARGE SCALE GENOMIC DNA]</scope>
    <source>
        <strain evidence="5 6">S7</strain>
    </source>
</reference>
<feature type="modified residue" description="4-aspartylphosphate" evidence="3">
    <location>
        <position position="42"/>
    </location>
</feature>
<dbReference type="CDD" id="cd17910">
    <property type="entry name" value="CheC_ClassII"/>
    <property type="match status" value="1"/>
</dbReference>
<dbReference type="InterPro" id="IPR001789">
    <property type="entry name" value="Sig_transdc_resp-reg_receiver"/>
</dbReference>
<dbReference type="PROSITE" id="PS50110">
    <property type="entry name" value="RESPONSE_REGULATORY"/>
    <property type="match status" value="1"/>
</dbReference>
<protein>
    <submittedName>
        <fullName evidence="5">Response regulator</fullName>
    </submittedName>
</protein>
<dbReference type="GO" id="GO:0000160">
    <property type="term" value="P:phosphorelay signal transduction system"/>
    <property type="evidence" value="ECO:0007669"/>
    <property type="project" value="InterPro"/>
</dbReference>
<dbReference type="Proteomes" id="UP000501602">
    <property type="component" value="Chromosome"/>
</dbReference>
<keyword evidence="1" id="KW-0145">Chemotaxis</keyword>
<evidence type="ECO:0000259" key="4">
    <source>
        <dbReference type="PROSITE" id="PS50110"/>
    </source>
</evidence>
<dbReference type="EMBL" id="CP051180">
    <property type="protein sequence ID" value="QIZ77763.1"/>
    <property type="molecule type" value="Genomic_DNA"/>
</dbReference>
<evidence type="ECO:0000256" key="2">
    <source>
        <dbReference type="ARBA" id="ARBA00022553"/>
    </source>
</evidence>
<evidence type="ECO:0000313" key="5">
    <source>
        <dbReference type="EMBL" id="QIZ77763.1"/>
    </source>
</evidence>
<dbReference type="PANTHER" id="PTHR44591">
    <property type="entry name" value="STRESS RESPONSE REGULATOR PROTEIN 1"/>
    <property type="match status" value="1"/>
</dbReference>
<dbReference type="SUPFAM" id="SSF52172">
    <property type="entry name" value="CheY-like"/>
    <property type="match status" value="1"/>
</dbReference>
<gene>
    <name evidence="5" type="ORF">HER31_13160</name>
</gene>
<dbReference type="InterPro" id="IPR028976">
    <property type="entry name" value="CheC-like_sf"/>
</dbReference>